<dbReference type="AlphaFoldDB" id="A0A4R4WQ66"/>
<organism evidence="1 2">
    <name type="scientific">Kribbella turkmenica</name>
    <dbReference type="NCBI Taxonomy" id="2530375"/>
    <lineage>
        <taxon>Bacteria</taxon>
        <taxon>Bacillati</taxon>
        <taxon>Actinomycetota</taxon>
        <taxon>Actinomycetes</taxon>
        <taxon>Propionibacteriales</taxon>
        <taxon>Kribbellaceae</taxon>
        <taxon>Kribbella</taxon>
    </lineage>
</organism>
<dbReference type="EMBL" id="SMKR01000115">
    <property type="protein sequence ID" value="TDD19443.1"/>
    <property type="molecule type" value="Genomic_DNA"/>
</dbReference>
<evidence type="ECO:0000313" key="2">
    <source>
        <dbReference type="Proteomes" id="UP000295172"/>
    </source>
</evidence>
<keyword evidence="2" id="KW-1185">Reference proteome</keyword>
<comment type="caution">
    <text evidence="1">The sequence shown here is derived from an EMBL/GenBank/DDBJ whole genome shotgun (WGS) entry which is preliminary data.</text>
</comment>
<dbReference type="RefSeq" id="WP_132323873.1">
    <property type="nucleotide sequence ID" value="NZ_SMKR01000115.1"/>
</dbReference>
<dbReference type="PANTHER" id="PTHR10151:SF120">
    <property type="entry name" value="BIS(5'-ADENOSYL)-TRIPHOSPHATASE"/>
    <property type="match status" value="1"/>
</dbReference>
<dbReference type="GO" id="GO:0016787">
    <property type="term" value="F:hydrolase activity"/>
    <property type="evidence" value="ECO:0007669"/>
    <property type="project" value="UniProtKB-ARBA"/>
</dbReference>
<evidence type="ECO:0000313" key="1">
    <source>
        <dbReference type="EMBL" id="TDD19443.1"/>
    </source>
</evidence>
<gene>
    <name evidence="1" type="ORF">E1218_24040</name>
</gene>
<proteinExistence type="predicted"/>
<accession>A0A4R4WQ66</accession>
<dbReference type="InterPro" id="IPR002591">
    <property type="entry name" value="Phosphodiest/P_Trfase"/>
</dbReference>
<name>A0A4R4WQ66_9ACTN</name>
<dbReference type="PANTHER" id="PTHR10151">
    <property type="entry name" value="ECTONUCLEOTIDE PYROPHOSPHATASE/PHOSPHODIESTERASE"/>
    <property type="match status" value="1"/>
</dbReference>
<protein>
    <submittedName>
        <fullName evidence="1">Alkaline phosphatase family protein</fullName>
    </submittedName>
</protein>
<sequence length="374" mass="39582">MSTPVSPQYGGGALADVLPSVAGALSVPQEQNVLGLPPAPRYAVLLFDGLGWNLLRRNADVAPYLSSLLPTGRSLTAGVPSTTAVSLTSLGTGLPPGAHGIVGYTSIVPESGALLNALQWDAPVDPRRWQPHGTVFDRIAAAGVATRNVSKARFDTSGLTAAAFRGSAHRGADTVEDRLDATRFAIREGRSSLVYVYDSQLDYTGHNEGSDSQQWLKELAAADLFAQQIRSAMPRDAVLLVVADHGMIDVPRTGRIDLDEEPALLDGIRLIGGESRFRHLYCVPGAEADVLATYQERLGDDALVLSRDDAVALGWFGGVEDRVTPRLGDVLVAALGPVALVASRRFPKEADLIGLHGSLTDDEMAIPLLVDPGL</sequence>
<dbReference type="Gene3D" id="3.40.720.10">
    <property type="entry name" value="Alkaline Phosphatase, subunit A"/>
    <property type="match status" value="1"/>
</dbReference>
<dbReference type="InterPro" id="IPR017850">
    <property type="entry name" value="Alkaline_phosphatase_core_sf"/>
</dbReference>
<dbReference type="OrthoDB" id="9779267at2"/>
<dbReference type="SUPFAM" id="SSF53649">
    <property type="entry name" value="Alkaline phosphatase-like"/>
    <property type="match status" value="1"/>
</dbReference>
<dbReference type="Proteomes" id="UP000295172">
    <property type="component" value="Unassembled WGS sequence"/>
</dbReference>
<reference evidence="1 2" key="1">
    <citation type="submission" date="2019-02" db="EMBL/GenBank/DDBJ databases">
        <title>Draft genome sequences of novel Actinobacteria.</title>
        <authorList>
            <person name="Sahin N."/>
            <person name="Ay H."/>
            <person name="Saygin H."/>
        </authorList>
    </citation>
    <scope>NUCLEOTIDE SEQUENCE [LARGE SCALE GENOMIC DNA]</scope>
    <source>
        <strain evidence="1 2">16K104</strain>
    </source>
</reference>
<dbReference type="Pfam" id="PF01663">
    <property type="entry name" value="Phosphodiest"/>
    <property type="match status" value="1"/>
</dbReference>